<keyword evidence="5" id="KW-0732">Signal</keyword>
<dbReference type="InterPro" id="IPR036249">
    <property type="entry name" value="Thioredoxin-like_sf"/>
</dbReference>
<name>A0A4Q1SLB5_9BACT</name>
<proteinExistence type="inferred from homology"/>
<keyword evidence="2" id="KW-0186">Copper</keyword>
<dbReference type="CDD" id="cd02968">
    <property type="entry name" value="SCO"/>
    <property type="match status" value="1"/>
</dbReference>
<feature type="binding site" evidence="2">
    <location>
        <position position="108"/>
    </location>
    <ligand>
        <name>Cu cation</name>
        <dbReference type="ChEBI" id="CHEBI:23378"/>
    </ligand>
</feature>
<keyword evidence="4" id="KW-1133">Transmembrane helix</keyword>
<dbReference type="Gene3D" id="3.40.30.10">
    <property type="entry name" value="Glutaredoxin"/>
    <property type="match status" value="1"/>
</dbReference>
<feature type="disulfide bond" description="Redox-active" evidence="3">
    <location>
        <begin position="104"/>
        <end position="108"/>
    </location>
</feature>
<accession>A0A4Q1SLB5</accession>
<dbReference type="OrthoDB" id="9786756at2"/>
<comment type="similarity">
    <text evidence="1">Belongs to the SCO1/2 family.</text>
</comment>
<dbReference type="SUPFAM" id="SSF52833">
    <property type="entry name" value="Thioredoxin-like"/>
    <property type="match status" value="1"/>
</dbReference>
<dbReference type="PANTHER" id="PTHR12151">
    <property type="entry name" value="ELECTRON TRANSPORT PROTIN SCO1/SENC FAMILY MEMBER"/>
    <property type="match status" value="1"/>
</dbReference>
<gene>
    <name evidence="6" type="ORF">ESZ00_09025</name>
</gene>
<keyword evidence="4" id="KW-0812">Transmembrane</keyword>
<feature type="binding site" evidence="2">
    <location>
        <position position="202"/>
    </location>
    <ligand>
        <name>Cu cation</name>
        <dbReference type="ChEBI" id="CHEBI:23378"/>
    </ligand>
</feature>
<evidence type="ECO:0000256" key="5">
    <source>
        <dbReference type="SAM" id="SignalP"/>
    </source>
</evidence>
<organism evidence="6 7">
    <name type="scientific">Silvibacterium dinghuense</name>
    <dbReference type="NCBI Taxonomy" id="1560006"/>
    <lineage>
        <taxon>Bacteria</taxon>
        <taxon>Pseudomonadati</taxon>
        <taxon>Acidobacteriota</taxon>
        <taxon>Terriglobia</taxon>
        <taxon>Terriglobales</taxon>
        <taxon>Acidobacteriaceae</taxon>
        <taxon>Silvibacterium</taxon>
    </lineage>
</organism>
<feature type="binding site" evidence="2">
    <location>
        <position position="104"/>
    </location>
    <ligand>
        <name>Cu cation</name>
        <dbReference type="ChEBI" id="CHEBI:23378"/>
    </ligand>
</feature>
<protein>
    <submittedName>
        <fullName evidence="6">SCO family protein</fullName>
    </submittedName>
</protein>
<evidence type="ECO:0000313" key="6">
    <source>
        <dbReference type="EMBL" id="RXS98249.1"/>
    </source>
</evidence>
<keyword evidence="3" id="KW-1015">Disulfide bond</keyword>
<keyword evidence="7" id="KW-1185">Reference proteome</keyword>
<dbReference type="InterPro" id="IPR003782">
    <property type="entry name" value="SCO1/SenC"/>
</dbReference>
<keyword evidence="4" id="KW-0472">Membrane</keyword>
<evidence type="ECO:0000256" key="4">
    <source>
        <dbReference type="SAM" id="Phobius"/>
    </source>
</evidence>
<feature type="chain" id="PRO_5020381970" evidence="5">
    <location>
        <begin position="37"/>
        <end position="306"/>
    </location>
</feature>
<dbReference type="GO" id="GO:0046872">
    <property type="term" value="F:metal ion binding"/>
    <property type="evidence" value="ECO:0007669"/>
    <property type="project" value="UniProtKB-KW"/>
</dbReference>
<feature type="transmembrane region" description="Helical" evidence="4">
    <location>
        <begin position="265"/>
        <end position="287"/>
    </location>
</feature>
<sequence length="306" mass="33466">MQTAKTIRKAAASMMRMLSLLAGVSILALAWAPARAQVSDYGSKQAGPIRDEAPALIQRVAITQKLNTRLPLDLTFRDEAGKTVKLGDYFGQKPAILGLVYYRCKMLCPEEIDGLVGALEMVKFSPGKDFNVLFVSIDPAETPADAAKSKAYYVKRYGRPQTAAGWHFLTGQQPEIDALAKAVGYGYTRVPGPDGKMTEFAHASAIQLVTPGGVLAQYYLGVDYSSRDLQLGLVEASQGKIGTPVDAILTYCYRYNPLLNRHDLLIARIVQAGCLLTMLILGSYMVINFRRDVREARKLTRKAALG</sequence>
<evidence type="ECO:0000256" key="2">
    <source>
        <dbReference type="PIRSR" id="PIRSR603782-1"/>
    </source>
</evidence>
<dbReference type="PANTHER" id="PTHR12151:SF8">
    <property type="entry name" value="THIOREDOXIN DOMAIN-CONTAINING PROTEIN"/>
    <property type="match status" value="1"/>
</dbReference>
<dbReference type="Proteomes" id="UP000290253">
    <property type="component" value="Unassembled WGS sequence"/>
</dbReference>
<feature type="signal peptide" evidence="5">
    <location>
        <begin position="1"/>
        <end position="36"/>
    </location>
</feature>
<dbReference type="EMBL" id="SDMK01000001">
    <property type="protein sequence ID" value="RXS98249.1"/>
    <property type="molecule type" value="Genomic_DNA"/>
</dbReference>
<reference evidence="6 7" key="1">
    <citation type="journal article" date="2016" name="Int. J. Syst. Evol. Microbiol.">
        <title>Acidipila dinghuensis sp. nov., an acidobacterium isolated from forest soil.</title>
        <authorList>
            <person name="Jiang Y.W."/>
            <person name="Wang J."/>
            <person name="Chen M.H."/>
            <person name="Lv Y.Y."/>
            <person name="Qiu L.H."/>
        </authorList>
    </citation>
    <scope>NUCLEOTIDE SEQUENCE [LARGE SCALE GENOMIC DNA]</scope>
    <source>
        <strain evidence="6 7">DHOF10</strain>
    </source>
</reference>
<comment type="caution">
    <text evidence="6">The sequence shown here is derived from an EMBL/GenBank/DDBJ whole genome shotgun (WGS) entry which is preliminary data.</text>
</comment>
<evidence type="ECO:0000313" key="7">
    <source>
        <dbReference type="Proteomes" id="UP000290253"/>
    </source>
</evidence>
<dbReference type="Pfam" id="PF02630">
    <property type="entry name" value="SCO1-SenC"/>
    <property type="match status" value="1"/>
</dbReference>
<evidence type="ECO:0000256" key="1">
    <source>
        <dbReference type="ARBA" id="ARBA00010996"/>
    </source>
</evidence>
<keyword evidence="2" id="KW-0479">Metal-binding</keyword>
<dbReference type="AlphaFoldDB" id="A0A4Q1SLB5"/>
<evidence type="ECO:0000256" key="3">
    <source>
        <dbReference type="PIRSR" id="PIRSR603782-2"/>
    </source>
</evidence>